<keyword evidence="3" id="KW-1185">Reference proteome</keyword>
<comment type="caution">
    <text evidence="2">The sequence shown here is derived from an EMBL/GenBank/DDBJ whole genome shotgun (WGS) entry which is preliminary data.</text>
</comment>
<dbReference type="EMBL" id="JAVIIW010000084">
    <property type="protein sequence ID" value="MDX8483380.1"/>
    <property type="molecule type" value="Genomic_DNA"/>
</dbReference>
<gene>
    <name evidence="2" type="ORF">RFN28_33775</name>
</gene>
<feature type="region of interest" description="Disordered" evidence="1">
    <location>
        <begin position="37"/>
        <end position="59"/>
    </location>
</feature>
<feature type="compositionally biased region" description="Low complexity" evidence="1">
    <location>
        <begin position="49"/>
        <end position="59"/>
    </location>
</feature>
<dbReference type="Proteomes" id="UP001287059">
    <property type="component" value="Unassembled WGS sequence"/>
</dbReference>
<organism evidence="2 3">
    <name type="scientific">Mesorhizobium album</name>
    <dbReference type="NCBI Taxonomy" id="3072314"/>
    <lineage>
        <taxon>Bacteria</taxon>
        <taxon>Pseudomonadati</taxon>
        <taxon>Pseudomonadota</taxon>
        <taxon>Alphaproteobacteria</taxon>
        <taxon>Hyphomicrobiales</taxon>
        <taxon>Phyllobacteriaceae</taxon>
        <taxon>Mesorhizobium</taxon>
    </lineage>
</organism>
<name>A0ABU4YB81_9HYPH</name>
<evidence type="ECO:0000256" key="1">
    <source>
        <dbReference type="SAM" id="MobiDB-lite"/>
    </source>
</evidence>
<feature type="non-terminal residue" evidence="2">
    <location>
        <position position="1"/>
    </location>
</feature>
<dbReference type="RefSeq" id="WP_320291468.1">
    <property type="nucleotide sequence ID" value="NZ_JAVIIW010000084.1"/>
</dbReference>
<evidence type="ECO:0000313" key="3">
    <source>
        <dbReference type="Proteomes" id="UP001287059"/>
    </source>
</evidence>
<proteinExistence type="predicted"/>
<protein>
    <submittedName>
        <fullName evidence="2">Uncharacterized protein</fullName>
    </submittedName>
</protein>
<evidence type="ECO:0000313" key="2">
    <source>
        <dbReference type="EMBL" id="MDX8483380.1"/>
    </source>
</evidence>
<reference evidence="2 3" key="1">
    <citation type="submission" date="2023-08" db="EMBL/GenBank/DDBJ databases">
        <title>Implementing the SeqCode for naming new Mesorhizobium species isolated from Vachellia karroo root nodules.</title>
        <authorList>
            <person name="Van Lill M."/>
        </authorList>
    </citation>
    <scope>NUCLEOTIDE SEQUENCE [LARGE SCALE GENOMIC DNA]</scope>
    <source>
        <strain evidence="2 3">VK24D</strain>
    </source>
</reference>
<accession>A0ABU4YB81</accession>
<sequence length="59" mass="6468">TVEPFEYAKDDLIRRVQQHGFVSILGRTIRLCRAFAESPSLSAPPPPTASSTPGSDIRK</sequence>